<keyword evidence="2 4" id="KW-0863">Zinc-finger</keyword>
<evidence type="ECO:0000256" key="1">
    <source>
        <dbReference type="ARBA" id="ARBA00022723"/>
    </source>
</evidence>
<dbReference type="PANTHER" id="PTHR31973">
    <property type="entry name" value="POLYPROTEIN, PUTATIVE-RELATED"/>
    <property type="match status" value="1"/>
</dbReference>
<dbReference type="GO" id="GO:0008270">
    <property type="term" value="F:zinc ion binding"/>
    <property type="evidence" value="ECO:0007669"/>
    <property type="project" value="UniProtKB-KW"/>
</dbReference>
<evidence type="ECO:0000313" key="8">
    <source>
        <dbReference type="RefSeq" id="XP_014499554.1"/>
    </source>
</evidence>
<dbReference type="GeneID" id="106760657"/>
<sequence>MTVNQIIDEMKKSFSVGISPWKAARAKEIAMDSLVGDGERQYGRLYDYVAELLRVKAGTFKIKVNRPQPTLPPRFGSFYMCLEGCKQGFLGSCRPFIGVDGCHLKTSYGGQLLVAVARDPNDQYFPLAFAVVESECKETWRWFLSLLLDDIGGIDCQRWIFISDQQKGLMVVFDEILNGVEHRLCLRHLYNNYKKKFSGGMGKKMGELKTINSDAYDWLMAIPTKCWCKHAFSAYPRCDELINNLSESFNSTILLARDKPIITMMEWIRSYIMSRFATLREKSNTYHGDVMPKPRKRLDREVEKSGNWLPVWARGAKFEVTHGFTMDKFVVDVSNHSCSCYFWNLVGIPCRHAVFTIHYKLENPEDYVHPYYKKQAYQTCYAPEIIPINGQQLWPRSEAEPLLPPTYKKPPGRPKKLRRREADEYVSHSKLSKKNIGMKCSSCHAYGHNVRSCKKGQSSKDTGGARGSASAGRGASASAGRVGSASAGRGASTSGGRRASASAGRLGSASVGRVGSVSAGRLGSASTSRMGARRDARAGRLSGQNVGSQASCN</sequence>
<accession>A0A1S3U0L8</accession>
<feature type="compositionally biased region" description="Basic residues" evidence="5">
    <location>
        <begin position="410"/>
        <end position="419"/>
    </location>
</feature>
<dbReference type="Pfam" id="PF04434">
    <property type="entry name" value="SWIM"/>
    <property type="match status" value="1"/>
</dbReference>
<evidence type="ECO:0000256" key="2">
    <source>
        <dbReference type="ARBA" id="ARBA00022771"/>
    </source>
</evidence>
<dbReference type="OrthoDB" id="687700at2759"/>
<evidence type="ECO:0000313" key="7">
    <source>
        <dbReference type="Proteomes" id="UP000087766"/>
    </source>
</evidence>
<dbReference type="PANTHER" id="PTHR31973:SF187">
    <property type="entry name" value="MUTATOR TRANSPOSASE MUDRA PROTEIN"/>
    <property type="match status" value="1"/>
</dbReference>
<dbReference type="Pfam" id="PF10551">
    <property type="entry name" value="MULE"/>
    <property type="match status" value="1"/>
</dbReference>
<dbReference type="Proteomes" id="UP000087766">
    <property type="component" value="Chromosome 5"/>
</dbReference>
<feature type="compositionally biased region" description="Low complexity" evidence="5">
    <location>
        <begin position="467"/>
        <end position="530"/>
    </location>
</feature>
<reference evidence="8" key="2">
    <citation type="submission" date="2025-08" db="UniProtKB">
        <authorList>
            <consortium name="RefSeq"/>
        </authorList>
    </citation>
    <scope>IDENTIFICATION</scope>
    <source>
        <tissue evidence="8">Leaf</tissue>
    </source>
</reference>
<evidence type="ECO:0000256" key="5">
    <source>
        <dbReference type="SAM" id="MobiDB-lite"/>
    </source>
</evidence>
<keyword evidence="7" id="KW-1185">Reference proteome</keyword>
<keyword evidence="1" id="KW-0479">Metal-binding</keyword>
<keyword evidence="3" id="KW-0862">Zinc</keyword>
<dbReference type="SMART" id="SM00575">
    <property type="entry name" value="ZnF_PMZ"/>
    <property type="match status" value="1"/>
</dbReference>
<reference evidence="7" key="1">
    <citation type="journal article" date="2014" name="Nat. Commun.">
        <title>Genome sequence of mungbean and insights into evolution within Vigna species.</title>
        <authorList>
            <person name="Kang Y.J."/>
            <person name="Kim S.K."/>
            <person name="Kim M.Y."/>
            <person name="Lestari P."/>
            <person name="Kim K.H."/>
            <person name="Ha B.K."/>
            <person name="Jun T.H."/>
            <person name="Hwang W.J."/>
            <person name="Lee T."/>
            <person name="Lee J."/>
            <person name="Shim S."/>
            <person name="Yoon M.Y."/>
            <person name="Jang Y.E."/>
            <person name="Han K.S."/>
            <person name="Taeprayoon P."/>
            <person name="Yoon N."/>
            <person name="Somta P."/>
            <person name="Tanya P."/>
            <person name="Kim K.S."/>
            <person name="Gwag J.G."/>
            <person name="Moon J.K."/>
            <person name="Lee Y.H."/>
            <person name="Park B.S."/>
            <person name="Bombarely A."/>
            <person name="Doyle J.J."/>
            <person name="Jackson S.A."/>
            <person name="Schafleitner R."/>
            <person name="Srinives P."/>
            <person name="Varshney R.K."/>
            <person name="Lee S.H."/>
        </authorList>
    </citation>
    <scope>NUCLEOTIDE SEQUENCE [LARGE SCALE GENOMIC DNA]</scope>
    <source>
        <strain evidence="7">cv. VC1973A</strain>
    </source>
</reference>
<dbReference type="PROSITE" id="PS50966">
    <property type="entry name" value="ZF_SWIM"/>
    <property type="match status" value="1"/>
</dbReference>
<evidence type="ECO:0000259" key="6">
    <source>
        <dbReference type="PROSITE" id="PS50966"/>
    </source>
</evidence>
<dbReference type="AlphaFoldDB" id="A0A1S3U0L8"/>
<dbReference type="InterPro" id="IPR006564">
    <property type="entry name" value="Znf_PMZ"/>
</dbReference>
<protein>
    <submittedName>
        <fullName evidence="8">Uncharacterized protein LOC106760657</fullName>
    </submittedName>
</protein>
<feature type="domain" description="SWIM-type" evidence="6">
    <location>
        <begin position="329"/>
        <end position="361"/>
    </location>
</feature>
<feature type="region of interest" description="Disordered" evidence="5">
    <location>
        <begin position="451"/>
        <end position="553"/>
    </location>
</feature>
<evidence type="ECO:0000256" key="4">
    <source>
        <dbReference type="PROSITE-ProRule" id="PRU00325"/>
    </source>
</evidence>
<dbReference type="STRING" id="3916.A0A1S3U0L8"/>
<dbReference type="InterPro" id="IPR018289">
    <property type="entry name" value="MULE_transposase_dom"/>
</dbReference>
<evidence type="ECO:0000256" key="3">
    <source>
        <dbReference type="ARBA" id="ARBA00022833"/>
    </source>
</evidence>
<dbReference type="KEGG" id="vra:106760657"/>
<feature type="compositionally biased region" description="Polar residues" evidence="5">
    <location>
        <begin position="544"/>
        <end position="553"/>
    </location>
</feature>
<name>A0A1S3U0L8_VIGRR</name>
<dbReference type="RefSeq" id="XP_014499554.1">
    <property type="nucleotide sequence ID" value="XM_014644068.1"/>
</dbReference>
<organism evidence="7 8">
    <name type="scientific">Vigna radiata var. radiata</name>
    <name type="common">Mung bean</name>
    <name type="synonym">Phaseolus aureus</name>
    <dbReference type="NCBI Taxonomy" id="3916"/>
    <lineage>
        <taxon>Eukaryota</taxon>
        <taxon>Viridiplantae</taxon>
        <taxon>Streptophyta</taxon>
        <taxon>Embryophyta</taxon>
        <taxon>Tracheophyta</taxon>
        <taxon>Spermatophyta</taxon>
        <taxon>Magnoliopsida</taxon>
        <taxon>eudicotyledons</taxon>
        <taxon>Gunneridae</taxon>
        <taxon>Pentapetalae</taxon>
        <taxon>rosids</taxon>
        <taxon>fabids</taxon>
        <taxon>Fabales</taxon>
        <taxon>Fabaceae</taxon>
        <taxon>Papilionoideae</taxon>
        <taxon>50 kb inversion clade</taxon>
        <taxon>NPAAA clade</taxon>
        <taxon>indigoferoid/millettioid clade</taxon>
        <taxon>Phaseoleae</taxon>
        <taxon>Vigna</taxon>
    </lineage>
</organism>
<feature type="region of interest" description="Disordered" evidence="5">
    <location>
        <begin position="400"/>
        <end position="428"/>
    </location>
</feature>
<dbReference type="InterPro" id="IPR007527">
    <property type="entry name" value="Znf_SWIM"/>
</dbReference>
<gene>
    <name evidence="8" type="primary">LOC106760657</name>
</gene>
<proteinExistence type="predicted"/>